<dbReference type="Proteomes" id="UP000323067">
    <property type="component" value="Chromosome vi"/>
</dbReference>
<comment type="function">
    <text evidence="1">Involved in the biogenesis of the 60S ribosomal subunit.</text>
</comment>
<sequence>MGRELQKKKRRSGRQPIRQSNKTKKILNPRGNNIIAENWYGFLLSPAKPLPQIFFYFFSHPLLFSSPGANTFFSKNRDKKATLSQNYRRLGLVSRLRAPTGGVEGRLDSKSSSVAALRAAHSAADAASSSVSPFAIASTSEAIISEARVERDASGKITRIIRPGDNNPLGDALAHLDSDDEEEEGQQKLVVTELEDGSYQKSRKQREEREEWGGIVDTEDAGMTDVVRELVEQARNPAPKKARHLSEREAEWLGRLVAKHGENTRAMARDARLNPMQQTAADLARRLKKLNA</sequence>
<reference evidence="9 10" key="1">
    <citation type="journal article" date="2017" name="BMC Genomics">
        <title>Chromosome level assembly and secondary metabolite potential of the parasitic fungus Cordyceps militaris.</title>
        <authorList>
            <person name="Kramer G.J."/>
            <person name="Nodwell J.R."/>
        </authorList>
    </citation>
    <scope>NUCLEOTIDE SEQUENCE [LARGE SCALE GENOMIC DNA]</scope>
    <source>
        <strain evidence="9 10">ATCC 34164</strain>
    </source>
</reference>
<name>A0A2H4SBK2_CORMI</name>
<gene>
    <name evidence="9" type="ORF">A9K55_005886</name>
</gene>
<evidence type="ECO:0000256" key="4">
    <source>
        <dbReference type="ARBA" id="ARBA00011187"/>
    </source>
</evidence>
<comment type="subcellular location">
    <subcellularLocation>
        <location evidence="2">Nucleus</location>
        <location evidence="2">Nucleolus</location>
    </subcellularLocation>
</comment>
<evidence type="ECO:0000256" key="8">
    <source>
        <dbReference type="SAM" id="MobiDB-lite"/>
    </source>
</evidence>
<dbReference type="PANTHER" id="PTHR13243">
    <property type="entry name" value="HSPC111 PROTEIN-RELATED"/>
    <property type="match status" value="1"/>
</dbReference>
<dbReference type="Pfam" id="PF09420">
    <property type="entry name" value="Nop16"/>
    <property type="match status" value="1"/>
</dbReference>
<evidence type="ECO:0000256" key="3">
    <source>
        <dbReference type="ARBA" id="ARBA00008479"/>
    </source>
</evidence>
<feature type="compositionally biased region" description="Basic residues" evidence="8">
    <location>
        <begin position="1"/>
        <end position="13"/>
    </location>
</feature>
<dbReference type="VEuPathDB" id="FungiDB:CCM_03080"/>
<dbReference type="InterPro" id="IPR019002">
    <property type="entry name" value="Ribosome_biogenesis_Nop16"/>
</dbReference>
<dbReference type="EMBL" id="CP023323">
    <property type="protein sequence ID" value="ATY60463.1"/>
    <property type="molecule type" value="Genomic_DNA"/>
</dbReference>
<organism evidence="9 10">
    <name type="scientific">Cordyceps militaris</name>
    <name type="common">Caterpillar fungus</name>
    <name type="synonym">Clavaria militaris</name>
    <dbReference type="NCBI Taxonomy" id="73501"/>
    <lineage>
        <taxon>Eukaryota</taxon>
        <taxon>Fungi</taxon>
        <taxon>Dikarya</taxon>
        <taxon>Ascomycota</taxon>
        <taxon>Pezizomycotina</taxon>
        <taxon>Sordariomycetes</taxon>
        <taxon>Hypocreomycetidae</taxon>
        <taxon>Hypocreales</taxon>
        <taxon>Cordycipitaceae</taxon>
        <taxon>Cordyceps</taxon>
    </lineage>
</organism>
<comment type="similarity">
    <text evidence="3">Belongs to the NOP16 family.</text>
</comment>
<evidence type="ECO:0000313" key="10">
    <source>
        <dbReference type="Proteomes" id="UP000323067"/>
    </source>
</evidence>
<dbReference type="AlphaFoldDB" id="A0A2H4SBK2"/>
<evidence type="ECO:0000256" key="5">
    <source>
        <dbReference type="ARBA" id="ARBA00015522"/>
    </source>
</evidence>
<evidence type="ECO:0000256" key="6">
    <source>
        <dbReference type="ARBA" id="ARBA00023242"/>
    </source>
</evidence>
<comment type="subunit">
    <text evidence="4">Component of the pre-66S ribosomal particle.</text>
</comment>
<protein>
    <recommendedName>
        <fullName evidence="5">Nucleolar protein 16</fullName>
    </recommendedName>
</protein>
<keyword evidence="6" id="KW-0539">Nucleus</keyword>
<evidence type="ECO:0000256" key="2">
    <source>
        <dbReference type="ARBA" id="ARBA00004604"/>
    </source>
</evidence>
<proteinExistence type="inferred from homology"/>
<dbReference type="GO" id="GO:0005730">
    <property type="term" value="C:nucleolus"/>
    <property type="evidence" value="ECO:0007669"/>
    <property type="project" value="UniProtKB-SubCell"/>
</dbReference>
<dbReference type="PANTHER" id="PTHR13243:SF1">
    <property type="entry name" value="NUCLEOLAR PROTEIN 16"/>
    <property type="match status" value="1"/>
</dbReference>
<evidence type="ECO:0000256" key="7">
    <source>
        <dbReference type="ARBA" id="ARBA00023274"/>
    </source>
</evidence>
<dbReference type="GO" id="GO:1990904">
    <property type="term" value="C:ribonucleoprotein complex"/>
    <property type="evidence" value="ECO:0007669"/>
    <property type="project" value="UniProtKB-KW"/>
</dbReference>
<keyword evidence="7" id="KW-0687">Ribonucleoprotein</keyword>
<evidence type="ECO:0000256" key="1">
    <source>
        <dbReference type="ARBA" id="ARBA00002889"/>
    </source>
</evidence>
<dbReference type="OrthoDB" id="285729at2759"/>
<dbReference type="VEuPathDB" id="FungiDB:A9K55_005886"/>
<feature type="region of interest" description="Disordered" evidence="8">
    <location>
        <begin position="1"/>
        <end position="23"/>
    </location>
</feature>
<dbReference type="GO" id="GO:0042273">
    <property type="term" value="P:ribosomal large subunit biogenesis"/>
    <property type="evidence" value="ECO:0007669"/>
    <property type="project" value="TreeGrafter"/>
</dbReference>
<accession>A0A2H4SBK2</accession>
<evidence type="ECO:0000313" key="9">
    <source>
        <dbReference type="EMBL" id="ATY60463.1"/>
    </source>
</evidence>